<name>A0A4Y2VWT6_ARAVE</name>
<accession>A0A4Y2VWT6</accession>
<protein>
    <submittedName>
        <fullName evidence="1">Uncharacterized protein</fullName>
    </submittedName>
</protein>
<keyword evidence="2" id="KW-1185">Reference proteome</keyword>
<evidence type="ECO:0000313" key="2">
    <source>
        <dbReference type="Proteomes" id="UP000499080"/>
    </source>
</evidence>
<sequence>MDNAKGLESLLAGFPRSLKISAGGYLFLTTALYGSQKGSVALVHMFQNEYLLAFLSCAFFSEKAISKRCFYSPSVLWSLVLKAWISFFLFPRL</sequence>
<dbReference type="AlphaFoldDB" id="A0A4Y2VWT6"/>
<comment type="caution">
    <text evidence="1">The sequence shown here is derived from an EMBL/GenBank/DDBJ whole genome shotgun (WGS) entry which is preliminary data.</text>
</comment>
<evidence type="ECO:0000313" key="1">
    <source>
        <dbReference type="EMBL" id="GBO29192.1"/>
    </source>
</evidence>
<proteinExistence type="predicted"/>
<gene>
    <name evidence="1" type="ORF">AVEN_102750_1</name>
</gene>
<dbReference type="EMBL" id="BGPR01052349">
    <property type="protein sequence ID" value="GBO29192.1"/>
    <property type="molecule type" value="Genomic_DNA"/>
</dbReference>
<organism evidence="1 2">
    <name type="scientific">Araneus ventricosus</name>
    <name type="common">Orbweaver spider</name>
    <name type="synonym">Epeira ventricosa</name>
    <dbReference type="NCBI Taxonomy" id="182803"/>
    <lineage>
        <taxon>Eukaryota</taxon>
        <taxon>Metazoa</taxon>
        <taxon>Ecdysozoa</taxon>
        <taxon>Arthropoda</taxon>
        <taxon>Chelicerata</taxon>
        <taxon>Arachnida</taxon>
        <taxon>Araneae</taxon>
        <taxon>Araneomorphae</taxon>
        <taxon>Entelegynae</taxon>
        <taxon>Araneoidea</taxon>
        <taxon>Araneidae</taxon>
        <taxon>Araneus</taxon>
    </lineage>
</organism>
<reference evidence="1 2" key="1">
    <citation type="journal article" date="2019" name="Sci. Rep.">
        <title>Orb-weaving spider Araneus ventricosus genome elucidates the spidroin gene catalogue.</title>
        <authorList>
            <person name="Kono N."/>
            <person name="Nakamura H."/>
            <person name="Ohtoshi R."/>
            <person name="Moran D.A.P."/>
            <person name="Shinohara A."/>
            <person name="Yoshida Y."/>
            <person name="Fujiwara M."/>
            <person name="Mori M."/>
            <person name="Tomita M."/>
            <person name="Arakawa K."/>
        </authorList>
    </citation>
    <scope>NUCLEOTIDE SEQUENCE [LARGE SCALE GENOMIC DNA]</scope>
</reference>
<dbReference type="Proteomes" id="UP000499080">
    <property type="component" value="Unassembled WGS sequence"/>
</dbReference>